<keyword evidence="1" id="KW-0812">Transmembrane</keyword>
<evidence type="ECO:0000256" key="1">
    <source>
        <dbReference type="SAM" id="Phobius"/>
    </source>
</evidence>
<dbReference type="EMBL" id="LGRB01000008">
    <property type="protein sequence ID" value="OCT52880.1"/>
    <property type="molecule type" value="Genomic_DNA"/>
</dbReference>
<comment type="caution">
    <text evidence="2">The sequence shown here is derived from an EMBL/GenBank/DDBJ whole genome shotgun (WGS) entry which is preliminary data.</text>
</comment>
<organism evidence="2 3">
    <name type="scientific">Cladophialophora carrionii</name>
    <dbReference type="NCBI Taxonomy" id="86049"/>
    <lineage>
        <taxon>Eukaryota</taxon>
        <taxon>Fungi</taxon>
        <taxon>Dikarya</taxon>
        <taxon>Ascomycota</taxon>
        <taxon>Pezizomycotina</taxon>
        <taxon>Eurotiomycetes</taxon>
        <taxon>Chaetothyriomycetidae</taxon>
        <taxon>Chaetothyriales</taxon>
        <taxon>Herpotrichiellaceae</taxon>
        <taxon>Cladophialophora</taxon>
    </lineage>
</organism>
<dbReference type="AlphaFoldDB" id="A0A1C1CWT8"/>
<dbReference type="OrthoDB" id="4157269at2759"/>
<dbReference type="Proteomes" id="UP000094526">
    <property type="component" value="Unassembled WGS sequence"/>
</dbReference>
<keyword evidence="1" id="KW-0472">Membrane</keyword>
<keyword evidence="3" id="KW-1185">Reference proteome</keyword>
<reference evidence="3" key="1">
    <citation type="submission" date="2015-07" db="EMBL/GenBank/DDBJ databases">
        <authorList>
            <person name="Teixeira M.M."/>
            <person name="Souza R.C."/>
            <person name="Almeida L.G."/>
            <person name="Vicente V.A."/>
            <person name="de Hoog S."/>
            <person name="Bocca A.L."/>
            <person name="de Almeida S.R."/>
            <person name="Vasconcelos A.T."/>
            <person name="Felipe M.S."/>
        </authorList>
    </citation>
    <scope>NUCLEOTIDE SEQUENCE [LARGE SCALE GENOMIC DNA]</scope>
    <source>
        <strain evidence="3">KSF</strain>
    </source>
</reference>
<gene>
    <name evidence="2" type="ORF">CLCR_10719</name>
</gene>
<evidence type="ECO:0000313" key="2">
    <source>
        <dbReference type="EMBL" id="OCT52880.1"/>
    </source>
</evidence>
<dbReference type="VEuPathDB" id="FungiDB:G647_04219"/>
<accession>A0A1C1CWT8</accession>
<name>A0A1C1CWT8_9EURO</name>
<evidence type="ECO:0000313" key="3">
    <source>
        <dbReference type="Proteomes" id="UP000094526"/>
    </source>
</evidence>
<keyword evidence="1" id="KW-1133">Transmembrane helix</keyword>
<feature type="transmembrane region" description="Helical" evidence="1">
    <location>
        <begin position="43"/>
        <end position="67"/>
    </location>
</feature>
<sequence length="150" mass="15303">MASSASSAASSVFSSGTSLARESPAHAAATAYAATESARSFSYASVFFIAVTGIVTAVAIVAASVYFSGYADDVAAWWAKRYYKAKAIAEVKVLENVGAEKVQGAVKDSLKKNPIMGEDELEQVSGGLGKEAVQQGIGGVSDKLGGLGKL</sequence>
<dbReference type="VEuPathDB" id="FungiDB:CLCR_10719"/>
<protein>
    <submittedName>
        <fullName evidence="2">Uncharacterized protein</fullName>
    </submittedName>
</protein>
<proteinExistence type="predicted"/>